<dbReference type="Proteomes" id="UP000190061">
    <property type="component" value="Unassembled WGS sequence"/>
</dbReference>
<dbReference type="AlphaFoldDB" id="A0A1T4ND03"/>
<organism evidence="1 2">
    <name type="scientific">Lysobacter spongiicola DSM 21749</name>
    <dbReference type="NCBI Taxonomy" id="1122188"/>
    <lineage>
        <taxon>Bacteria</taxon>
        <taxon>Pseudomonadati</taxon>
        <taxon>Pseudomonadota</taxon>
        <taxon>Gammaproteobacteria</taxon>
        <taxon>Lysobacterales</taxon>
        <taxon>Lysobacteraceae</taxon>
        <taxon>Novilysobacter</taxon>
    </lineage>
</organism>
<dbReference type="STRING" id="1122188.SAMN02745674_00845"/>
<keyword evidence="1" id="KW-0489">Methyltransferase</keyword>
<evidence type="ECO:0000313" key="2">
    <source>
        <dbReference type="Proteomes" id="UP000190061"/>
    </source>
</evidence>
<proteinExistence type="predicted"/>
<sequence>MFSFNDPSAATHYIEGVIKKVPGLAALHRMSALLLAEVVPEDGHVLVLGAGGGLELSALAEARPGF</sequence>
<reference evidence="1 2" key="1">
    <citation type="submission" date="2017-02" db="EMBL/GenBank/DDBJ databases">
        <authorList>
            <person name="Peterson S.W."/>
        </authorList>
    </citation>
    <scope>NUCLEOTIDE SEQUENCE [LARGE SCALE GENOMIC DNA]</scope>
    <source>
        <strain evidence="1 2">DSM 21749</strain>
    </source>
</reference>
<evidence type="ECO:0000313" key="1">
    <source>
        <dbReference type="EMBL" id="SJZ77162.1"/>
    </source>
</evidence>
<protein>
    <submittedName>
        <fullName evidence="1">tRNA (Cmo5U34)-methyltransferase</fullName>
    </submittedName>
</protein>
<accession>A0A1T4ND03</accession>
<dbReference type="GO" id="GO:0032259">
    <property type="term" value="P:methylation"/>
    <property type="evidence" value="ECO:0007669"/>
    <property type="project" value="UniProtKB-KW"/>
</dbReference>
<gene>
    <name evidence="1" type="ORF">SAMN02745674_00845</name>
</gene>
<name>A0A1T4ND03_9GAMM</name>
<keyword evidence="1" id="KW-0808">Transferase</keyword>
<dbReference type="GO" id="GO:0008168">
    <property type="term" value="F:methyltransferase activity"/>
    <property type="evidence" value="ECO:0007669"/>
    <property type="project" value="UniProtKB-KW"/>
</dbReference>
<keyword evidence="2" id="KW-1185">Reference proteome</keyword>
<dbReference type="EMBL" id="FUXP01000001">
    <property type="protein sequence ID" value="SJZ77162.1"/>
    <property type="molecule type" value="Genomic_DNA"/>
</dbReference>